<evidence type="ECO:0000259" key="10">
    <source>
        <dbReference type="PROSITE" id="PS51456"/>
    </source>
</evidence>
<proteinExistence type="inferred from homology"/>
<dbReference type="STRING" id="137246.A0A401T4B9"/>
<feature type="transmembrane region" description="Helical" evidence="9">
    <location>
        <begin position="25"/>
        <end position="45"/>
    </location>
</feature>
<evidence type="ECO:0000256" key="9">
    <source>
        <dbReference type="SAM" id="Phobius"/>
    </source>
</evidence>
<dbReference type="PROSITE" id="PS51456">
    <property type="entry name" value="MYOSIN_MOTOR"/>
    <property type="match status" value="1"/>
</dbReference>
<dbReference type="GO" id="GO:0030048">
    <property type="term" value="P:actin filament-based movement"/>
    <property type="evidence" value="ECO:0007669"/>
    <property type="project" value="TreeGrafter"/>
</dbReference>
<dbReference type="OMA" id="SINPYMM"/>
<keyword evidence="3 8" id="KW-0067">ATP-binding</keyword>
<dbReference type="InterPro" id="IPR027417">
    <property type="entry name" value="P-loop_NTPase"/>
</dbReference>
<keyword evidence="1" id="KW-0677">Repeat</keyword>
<evidence type="ECO:0000256" key="8">
    <source>
        <dbReference type="PROSITE-ProRule" id="PRU00782"/>
    </source>
</evidence>
<keyword evidence="7 8" id="KW-0009">Actin-binding</keyword>
<protein>
    <recommendedName>
        <fullName evidence="10">Myosin motor domain-containing protein</fullName>
    </recommendedName>
</protein>
<dbReference type="EMBL" id="BEZZ01001002">
    <property type="protein sequence ID" value="GCC37450.1"/>
    <property type="molecule type" value="Genomic_DNA"/>
</dbReference>
<feature type="binding site" evidence="8">
    <location>
        <begin position="89"/>
        <end position="96"/>
    </location>
    <ligand>
        <name>ATP</name>
        <dbReference type="ChEBI" id="CHEBI:30616"/>
    </ligand>
</feature>
<evidence type="ECO:0000256" key="1">
    <source>
        <dbReference type="ARBA" id="ARBA00022737"/>
    </source>
</evidence>
<dbReference type="GO" id="GO:0005524">
    <property type="term" value="F:ATP binding"/>
    <property type="evidence" value="ECO:0007669"/>
    <property type="project" value="UniProtKB-UniRule"/>
</dbReference>
<evidence type="ECO:0000256" key="2">
    <source>
        <dbReference type="ARBA" id="ARBA00022741"/>
    </source>
</evidence>
<keyword evidence="6 8" id="KW-0505">Motor protein</keyword>
<dbReference type="Gene3D" id="3.40.850.10">
    <property type="entry name" value="Kinesin motor domain"/>
    <property type="match status" value="2"/>
</dbReference>
<dbReference type="GO" id="GO:0005902">
    <property type="term" value="C:microvillus"/>
    <property type="evidence" value="ECO:0007669"/>
    <property type="project" value="TreeGrafter"/>
</dbReference>
<dbReference type="PRINTS" id="PR00193">
    <property type="entry name" value="MYOSINHEAVY"/>
</dbReference>
<comment type="similarity">
    <text evidence="8">Belongs to the TRAFAC class myosin-kinesin ATPase superfamily. Myosin family.</text>
</comment>
<name>A0A401T4B9_CHIPU</name>
<evidence type="ECO:0000313" key="12">
    <source>
        <dbReference type="Proteomes" id="UP000287033"/>
    </source>
</evidence>
<dbReference type="GO" id="GO:0007605">
    <property type="term" value="P:sensory perception of sound"/>
    <property type="evidence" value="ECO:0007669"/>
    <property type="project" value="TreeGrafter"/>
</dbReference>
<dbReference type="GO" id="GO:0016459">
    <property type="term" value="C:myosin complex"/>
    <property type="evidence" value="ECO:0007669"/>
    <property type="project" value="UniProtKB-KW"/>
</dbReference>
<dbReference type="GO" id="GO:0005886">
    <property type="term" value="C:plasma membrane"/>
    <property type="evidence" value="ECO:0007669"/>
    <property type="project" value="TreeGrafter"/>
</dbReference>
<dbReference type="GO" id="GO:0005737">
    <property type="term" value="C:cytoplasm"/>
    <property type="evidence" value="ECO:0007669"/>
    <property type="project" value="TreeGrafter"/>
</dbReference>
<comment type="caution">
    <text evidence="11">The sequence shown here is derived from an EMBL/GenBank/DDBJ whole genome shotgun (WGS) entry which is preliminary data.</text>
</comment>
<evidence type="ECO:0000313" key="11">
    <source>
        <dbReference type="EMBL" id="GCC37450.1"/>
    </source>
</evidence>
<dbReference type="GO" id="GO:0005903">
    <property type="term" value="C:brush border"/>
    <property type="evidence" value="ECO:0007669"/>
    <property type="project" value="TreeGrafter"/>
</dbReference>
<dbReference type="PANTHER" id="PTHR13140:SF291">
    <property type="entry name" value="UNCONVENTIONAL MYOSIN-IA"/>
    <property type="match status" value="1"/>
</dbReference>
<reference evidence="11 12" key="1">
    <citation type="journal article" date="2018" name="Nat. Ecol. Evol.">
        <title>Shark genomes provide insights into elasmobranch evolution and the origin of vertebrates.</title>
        <authorList>
            <person name="Hara Y"/>
            <person name="Yamaguchi K"/>
            <person name="Onimaru K"/>
            <person name="Kadota M"/>
            <person name="Koyanagi M"/>
            <person name="Keeley SD"/>
            <person name="Tatsumi K"/>
            <person name="Tanaka K"/>
            <person name="Motone F"/>
            <person name="Kageyama Y"/>
            <person name="Nozu R"/>
            <person name="Adachi N"/>
            <person name="Nishimura O"/>
            <person name="Nakagawa R"/>
            <person name="Tanegashima C"/>
            <person name="Kiyatake I"/>
            <person name="Matsumoto R"/>
            <person name="Murakumo K"/>
            <person name="Nishida K"/>
            <person name="Terakita A"/>
            <person name="Kuratani S"/>
            <person name="Sato K"/>
            <person name="Hyodo S Kuraku.S."/>
        </authorList>
    </citation>
    <scope>NUCLEOTIDE SEQUENCE [LARGE SCALE GENOMIC DNA]</scope>
</reference>
<dbReference type="PANTHER" id="PTHR13140">
    <property type="entry name" value="MYOSIN"/>
    <property type="match status" value="1"/>
</dbReference>
<evidence type="ECO:0000256" key="5">
    <source>
        <dbReference type="ARBA" id="ARBA00023123"/>
    </source>
</evidence>
<keyword evidence="9" id="KW-1133">Transmembrane helix</keyword>
<dbReference type="AlphaFoldDB" id="A0A401T4B9"/>
<gene>
    <name evidence="11" type="ORF">chiPu_0015954</name>
</gene>
<evidence type="ECO:0000256" key="6">
    <source>
        <dbReference type="ARBA" id="ARBA00023175"/>
    </source>
</evidence>
<feature type="domain" description="Myosin motor" evidence="10">
    <location>
        <begin position="1"/>
        <end position="188"/>
    </location>
</feature>
<dbReference type="InterPro" id="IPR001609">
    <property type="entry name" value="Myosin_head_motor_dom-like"/>
</dbReference>
<sequence>MVLLDPLTDESLLSNLKKRFNNNDIYTYIGSVVISINPYMMLPIYSLEKINAYRSCNLYELSPHIYAIADEAYRSLRDRDKDQCVLITGESGSGKTEASKLVMSYIAAVCGKGAEGKYMDIEFDFKGDPLGGVVSNYLLEKSRVVKRLKGERNFHIFYQLLAGGSPDLLSEYCLSFHFLYLHPILTVL</sequence>
<keyword evidence="9" id="KW-0812">Transmembrane</keyword>
<keyword evidence="4" id="KW-0112">Calmodulin-binding</keyword>
<dbReference type="GO" id="GO:0006897">
    <property type="term" value="P:endocytosis"/>
    <property type="evidence" value="ECO:0007669"/>
    <property type="project" value="TreeGrafter"/>
</dbReference>
<evidence type="ECO:0000256" key="3">
    <source>
        <dbReference type="ARBA" id="ARBA00022840"/>
    </source>
</evidence>
<dbReference type="Proteomes" id="UP000287033">
    <property type="component" value="Unassembled WGS sequence"/>
</dbReference>
<evidence type="ECO:0000256" key="7">
    <source>
        <dbReference type="ARBA" id="ARBA00023203"/>
    </source>
</evidence>
<dbReference type="SUPFAM" id="SSF52540">
    <property type="entry name" value="P-loop containing nucleoside triphosphate hydrolases"/>
    <property type="match status" value="1"/>
</dbReference>
<dbReference type="Pfam" id="PF00063">
    <property type="entry name" value="Myosin_head"/>
    <property type="match status" value="2"/>
</dbReference>
<dbReference type="GO" id="GO:0005516">
    <property type="term" value="F:calmodulin binding"/>
    <property type="evidence" value="ECO:0007669"/>
    <property type="project" value="UniProtKB-KW"/>
</dbReference>
<dbReference type="OrthoDB" id="6108017at2759"/>
<dbReference type="GO" id="GO:0000146">
    <property type="term" value="F:microfilament motor activity"/>
    <property type="evidence" value="ECO:0007669"/>
    <property type="project" value="TreeGrafter"/>
</dbReference>
<keyword evidence="5 8" id="KW-0518">Myosin</keyword>
<accession>A0A401T4B9</accession>
<dbReference type="SMART" id="SM00242">
    <property type="entry name" value="MYSc"/>
    <property type="match status" value="1"/>
</dbReference>
<dbReference type="GO" id="GO:0051015">
    <property type="term" value="F:actin filament binding"/>
    <property type="evidence" value="ECO:0007669"/>
    <property type="project" value="TreeGrafter"/>
</dbReference>
<keyword evidence="12" id="KW-1185">Reference proteome</keyword>
<dbReference type="GO" id="GO:0007015">
    <property type="term" value="P:actin filament organization"/>
    <property type="evidence" value="ECO:0007669"/>
    <property type="project" value="TreeGrafter"/>
</dbReference>
<keyword evidence="9" id="KW-0472">Membrane</keyword>
<evidence type="ECO:0000256" key="4">
    <source>
        <dbReference type="ARBA" id="ARBA00022860"/>
    </source>
</evidence>
<comment type="caution">
    <text evidence="8">Lacks conserved residue(s) required for the propagation of feature annotation.</text>
</comment>
<organism evidence="11 12">
    <name type="scientific">Chiloscyllium punctatum</name>
    <name type="common">Brownbanded bambooshark</name>
    <name type="synonym">Hemiscyllium punctatum</name>
    <dbReference type="NCBI Taxonomy" id="137246"/>
    <lineage>
        <taxon>Eukaryota</taxon>
        <taxon>Metazoa</taxon>
        <taxon>Chordata</taxon>
        <taxon>Craniata</taxon>
        <taxon>Vertebrata</taxon>
        <taxon>Chondrichthyes</taxon>
        <taxon>Elasmobranchii</taxon>
        <taxon>Galeomorphii</taxon>
        <taxon>Galeoidea</taxon>
        <taxon>Orectolobiformes</taxon>
        <taxon>Hemiscylliidae</taxon>
        <taxon>Chiloscyllium</taxon>
    </lineage>
</organism>
<keyword evidence="2 8" id="KW-0547">Nucleotide-binding</keyword>
<dbReference type="InterPro" id="IPR036961">
    <property type="entry name" value="Kinesin_motor_dom_sf"/>
</dbReference>